<dbReference type="InterPro" id="IPR025959">
    <property type="entry name" value="Winged_HTH_dom"/>
</dbReference>
<proteinExistence type="predicted"/>
<name>A0AAT9HQV9_9ACTN</name>
<reference evidence="2" key="2">
    <citation type="submission" date="2024-07" db="EMBL/GenBank/DDBJ databases">
        <title>Streptomyces haneummycinica sp. nov., a new antibiotic-producing actinobacterium isolated from marine sediment.</title>
        <authorList>
            <person name="Uemura M."/>
            <person name="Hamada M."/>
            <person name="Hirano S."/>
            <person name="Kobayashi K."/>
            <person name="Ohshiro T."/>
            <person name="Kobayashi T."/>
            <person name="Terahara T."/>
        </authorList>
    </citation>
    <scope>NUCLEOTIDE SEQUENCE</scope>
    <source>
        <strain evidence="2">KM77-8</strain>
    </source>
</reference>
<accession>A0AAT9HQV9</accession>
<dbReference type="Pfam" id="PF13592">
    <property type="entry name" value="HTH_33"/>
    <property type="match status" value="1"/>
</dbReference>
<sequence length="141" mass="16021">MRQEAAERFAVGDEVAVITHDLRITVHSVQHWHRAWAEGGVRALASKGPASLPMLSDELFAVLERELDKGPLAHGWPDQTWTLSRIRTLIGRRFHKSYTDQGVAALLKRHGWSCQVPVRRTVERDKQAVVGWVKGTWPRVE</sequence>
<reference evidence="2" key="1">
    <citation type="submission" date="2024-06" db="EMBL/GenBank/DDBJ databases">
        <authorList>
            <consortium name="consrtm"/>
            <person name="Uemura M."/>
            <person name="Terahara T."/>
        </authorList>
    </citation>
    <scope>NUCLEOTIDE SEQUENCE</scope>
    <source>
        <strain evidence="2">KM77-8</strain>
    </source>
</reference>
<protein>
    <recommendedName>
        <fullName evidence="1">Winged helix-turn helix domain-containing protein</fullName>
    </recommendedName>
</protein>
<feature type="domain" description="Winged helix-turn helix" evidence="1">
    <location>
        <begin position="78"/>
        <end position="135"/>
    </location>
</feature>
<dbReference type="SUPFAM" id="SSF46689">
    <property type="entry name" value="Homeodomain-like"/>
    <property type="match status" value="1"/>
</dbReference>
<organism evidence="2">
    <name type="scientific">Streptomyces haneummycinicus</name>
    <dbReference type="NCBI Taxonomy" id="3074435"/>
    <lineage>
        <taxon>Bacteria</taxon>
        <taxon>Bacillati</taxon>
        <taxon>Actinomycetota</taxon>
        <taxon>Actinomycetes</taxon>
        <taxon>Kitasatosporales</taxon>
        <taxon>Streptomycetaceae</taxon>
        <taxon>Streptomyces</taxon>
    </lineage>
</organism>
<dbReference type="InterPro" id="IPR009057">
    <property type="entry name" value="Homeodomain-like_sf"/>
</dbReference>
<evidence type="ECO:0000313" key="2">
    <source>
        <dbReference type="EMBL" id="BFO19690.1"/>
    </source>
</evidence>
<dbReference type="AlphaFoldDB" id="A0AAT9HQV9"/>
<gene>
    <name evidence="2" type="ORF">SHKM778_60780</name>
</gene>
<evidence type="ECO:0000259" key="1">
    <source>
        <dbReference type="Pfam" id="PF13592"/>
    </source>
</evidence>
<dbReference type="EMBL" id="AP035768">
    <property type="protein sequence ID" value="BFO19690.1"/>
    <property type="molecule type" value="Genomic_DNA"/>
</dbReference>